<protein>
    <recommendedName>
        <fullName evidence="2">DUF4342 domain-containing protein</fullName>
    </recommendedName>
</protein>
<evidence type="ECO:0000313" key="3">
    <source>
        <dbReference type="EMBL" id="OYO21885.1"/>
    </source>
</evidence>
<dbReference type="Proteomes" id="UP000216311">
    <property type="component" value="Unassembled WGS sequence"/>
</dbReference>
<accession>A0A255H2M5</accession>
<evidence type="ECO:0000256" key="1">
    <source>
        <dbReference type="SAM" id="Phobius"/>
    </source>
</evidence>
<keyword evidence="1" id="KW-0472">Membrane</keyword>
<comment type="caution">
    <text evidence="3">The sequence shown here is derived from an EMBL/GenBank/DDBJ whole genome shotgun (WGS) entry which is preliminary data.</text>
</comment>
<dbReference type="OrthoDB" id="677607at2"/>
<dbReference type="EMBL" id="NMVQ01000012">
    <property type="protein sequence ID" value="OYO21885.1"/>
    <property type="molecule type" value="Genomic_DNA"/>
</dbReference>
<gene>
    <name evidence="3" type="ORF">CGZ93_08040</name>
</gene>
<evidence type="ECO:0000313" key="4">
    <source>
        <dbReference type="Proteomes" id="UP000216311"/>
    </source>
</evidence>
<dbReference type="InterPro" id="IPR025642">
    <property type="entry name" value="DUF4342"/>
</dbReference>
<proteinExistence type="predicted"/>
<feature type="domain" description="DUF4342" evidence="2">
    <location>
        <begin position="39"/>
        <end position="119"/>
    </location>
</feature>
<feature type="transmembrane region" description="Helical" evidence="1">
    <location>
        <begin position="83"/>
        <end position="106"/>
    </location>
</feature>
<keyword evidence="1" id="KW-1133">Transmembrane helix</keyword>
<dbReference type="Pfam" id="PF14242">
    <property type="entry name" value="DUF4342"/>
    <property type="match status" value="1"/>
</dbReference>
<evidence type="ECO:0000259" key="2">
    <source>
        <dbReference type="Pfam" id="PF14242"/>
    </source>
</evidence>
<keyword evidence="1" id="KW-0812">Transmembrane</keyword>
<sequence length="127" mass="13499">MQIGQLSKTGVLGVPEAREPAYHFESPPSSVDAMSNDRRTFTERIEVSGGQLADKIKELVSDASARSVVIRDRSGRELLRMPLALGVAGGAFALFTAPVIATVAAIGGTLARVRLDVERVTPADDDH</sequence>
<reference evidence="3 4" key="1">
    <citation type="submission" date="2017-07" db="EMBL/GenBank/DDBJ databases">
        <title>Draft whole genome sequences of clinical Proprionibacteriaceae strains.</title>
        <authorList>
            <person name="Bernier A.-M."/>
            <person name="Bernard K."/>
            <person name="Domingo M.-C."/>
        </authorList>
    </citation>
    <scope>NUCLEOTIDE SEQUENCE [LARGE SCALE GENOMIC DNA]</scope>
    <source>
        <strain evidence="3 4">NML 130396</strain>
    </source>
</reference>
<keyword evidence="4" id="KW-1185">Reference proteome</keyword>
<name>A0A255H2M5_9ACTN</name>
<organism evidence="3 4">
    <name type="scientific">Enemella dayhoffiae</name>
    <dbReference type="NCBI Taxonomy" id="2016507"/>
    <lineage>
        <taxon>Bacteria</taxon>
        <taxon>Bacillati</taxon>
        <taxon>Actinomycetota</taxon>
        <taxon>Actinomycetes</taxon>
        <taxon>Propionibacteriales</taxon>
        <taxon>Propionibacteriaceae</taxon>
        <taxon>Enemella</taxon>
    </lineage>
</organism>
<dbReference type="AlphaFoldDB" id="A0A255H2M5"/>